<dbReference type="InParanoid" id="A0A543AQW6"/>
<evidence type="ECO:0000313" key="1">
    <source>
        <dbReference type="EMBL" id="TQL74978.1"/>
    </source>
</evidence>
<dbReference type="Proteomes" id="UP000317043">
    <property type="component" value="Unassembled WGS sequence"/>
</dbReference>
<reference evidence="1 2" key="1">
    <citation type="submission" date="2019-06" db="EMBL/GenBank/DDBJ databases">
        <title>Sequencing the genomes of 1000 actinobacteria strains.</title>
        <authorList>
            <person name="Klenk H.-P."/>
        </authorList>
    </citation>
    <scope>NUCLEOTIDE SEQUENCE [LARGE SCALE GENOMIC DNA]</scope>
    <source>
        <strain evidence="1 2">DSM 45928</strain>
    </source>
</reference>
<dbReference type="AlphaFoldDB" id="A0A543AQW6"/>
<gene>
    <name evidence="1" type="ORF">FB566_0469</name>
</gene>
<evidence type="ECO:0000313" key="2">
    <source>
        <dbReference type="Proteomes" id="UP000317043"/>
    </source>
</evidence>
<accession>A0A543AQW6</accession>
<dbReference type="EMBL" id="VFOW01000001">
    <property type="protein sequence ID" value="TQL74978.1"/>
    <property type="molecule type" value="Genomic_DNA"/>
</dbReference>
<organism evidence="1 2">
    <name type="scientific">Stackebrandtia endophytica</name>
    <dbReference type="NCBI Taxonomy" id="1496996"/>
    <lineage>
        <taxon>Bacteria</taxon>
        <taxon>Bacillati</taxon>
        <taxon>Actinomycetota</taxon>
        <taxon>Actinomycetes</taxon>
        <taxon>Glycomycetales</taxon>
        <taxon>Glycomycetaceae</taxon>
        <taxon>Stackebrandtia</taxon>
    </lineage>
</organism>
<protein>
    <submittedName>
        <fullName evidence="1">Uncharacterized protein</fullName>
    </submittedName>
</protein>
<comment type="caution">
    <text evidence="1">The sequence shown here is derived from an EMBL/GenBank/DDBJ whole genome shotgun (WGS) entry which is preliminary data.</text>
</comment>
<name>A0A543AQW6_9ACTN</name>
<sequence length="69" mass="7281">MRVMQRINSLADQALTKLLGETTAAAGCIPECGAWGTCVMSTAHCSGGWHKNRTCINTACNAYTQVGCC</sequence>
<proteinExistence type="predicted"/>
<keyword evidence="2" id="KW-1185">Reference proteome</keyword>